<evidence type="ECO:0000256" key="1">
    <source>
        <dbReference type="ARBA" id="ARBA00004196"/>
    </source>
</evidence>
<dbReference type="InterPro" id="IPR038404">
    <property type="entry name" value="TRAP_DctP_sf"/>
</dbReference>
<comment type="caution">
    <text evidence="6">The sequence shown here is derived from an EMBL/GenBank/DDBJ whole genome shotgun (WGS) entry which is preliminary data.</text>
</comment>
<keyword evidence="7" id="KW-1185">Reference proteome</keyword>
<dbReference type="PIRSF" id="PIRSF006470">
    <property type="entry name" value="DctB"/>
    <property type="match status" value="1"/>
</dbReference>
<dbReference type="NCBIfam" id="TIGR00787">
    <property type="entry name" value="dctP"/>
    <property type="match status" value="1"/>
</dbReference>
<dbReference type="PANTHER" id="PTHR33376">
    <property type="match status" value="1"/>
</dbReference>
<evidence type="ECO:0000313" key="7">
    <source>
        <dbReference type="Proteomes" id="UP001139035"/>
    </source>
</evidence>
<gene>
    <name evidence="6" type="ORF">LZD57_16590</name>
</gene>
<comment type="similarity">
    <text evidence="2">Belongs to the bacterial solute-binding protein 7 family.</text>
</comment>
<dbReference type="Proteomes" id="UP001139035">
    <property type="component" value="Unassembled WGS sequence"/>
</dbReference>
<sequence length="324" mass="35401">MNVRTMMLGAAVVALTASAAQAEGPTLKLGHVGDPGSLYEATAGKFAECVNATGKATVENYGSSQLGSDEEMLQKLKLGQISFSIPSSIMSSVSPTFGVFEMPYLIKSRDHMKKVRDDMRSTFVDAADAKGYHILGFWENGFRNITNNVRPITVPADLDGIKLRTPKGTWRVKMFQSYGANPTPMSFSEVFTALKTGVIDGQENPLAQIYSGKFQEVQKYLSMTGHVYSPAYLATSTRNWESWDEEVQTAVQDCATQASDFAYETSAQMDDDLIEKIKEAGVEVNEADKDAFIQASKSIYEQFGQEVEGGQKLIDDIQALAKGS</sequence>
<feature type="signal peptide" evidence="5">
    <location>
        <begin position="1"/>
        <end position="22"/>
    </location>
</feature>
<dbReference type="NCBIfam" id="NF037995">
    <property type="entry name" value="TRAP_S1"/>
    <property type="match status" value="1"/>
</dbReference>
<evidence type="ECO:0000313" key="6">
    <source>
        <dbReference type="EMBL" id="MCE7029608.1"/>
    </source>
</evidence>
<protein>
    <submittedName>
        <fullName evidence="6">TRAP transporter substrate-binding protein</fullName>
    </submittedName>
</protein>
<evidence type="ECO:0000256" key="4">
    <source>
        <dbReference type="ARBA" id="ARBA00022729"/>
    </source>
</evidence>
<accession>A0A9X1TD26</accession>
<dbReference type="PANTHER" id="PTHR33376:SF4">
    <property type="entry name" value="SIALIC ACID-BINDING PERIPLASMIC PROTEIN SIAP"/>
    <property type="match status" value="1"/>
</dbReference>
<keyword evidence="4 5" id="KW-0732">Signal</keyword>
<dbReference type="RefSeq" id="WP_233720599.1">
    <property type="nucleotide sequence ID" value="NZ_JAJUWU010000017.1"/>
</dbReference>
<dbReference type="EMBL" id="JAJUWU010000017">
    <property type="protein sequence ID" value="MCE7029608.1"/>
    <property type="molecule type" value="Genomic_DNA"/>
</dbReference>
<dbReference type="Gene3D" id="3.40.190.170">
    <property type="entry name" value="Bacterial extracellular solute-binding protein, family 7"/>
    <property type="match status" value="1"/>
</dbReference>
<dbReference type="GO" id="GO:0055085">
    <property type="term" value="P:transmembrane transport"/>
    <property type="evidence" value="ECO:0007669"/>
    <property type="project" value="InterPro"/>
</dbReference>
<evidence type="ECO:0000256" key="2">
    <source>
        <dbReference type="ARBA" id="ARBA00009023"/>
    </source>
</evidence>
<feature type="chain" id="PRO_5040801672" evidence="5">
    <location>
        <begin position="23"/>
        <end position="324"/>
    </location>
</feature>
<proteinExistence type="inferred from homology"/>
<comment type="subcellular location">
    <subcellularLocation>
        <location evidence="1">Cell envelope</location>
    </subcellularLocation>
</comment>
<dbReference type="GO" id="GO:0030288">
    <property type="term" value="C:outer membrane-bounded periplasmic space"/>
    <property type="evidence" value="ECO:0007669"/>
    <property type="project" value="InterPro"/>
</dbReference>
<evidence type="ECO:0000256" key="5">
    <source>
        <dbReference type="SAM" id="SignalP"/>
    </source>
</evidence>
<dbReference type="AlphaFoldDB" id="A0A9X1TD26"/>
<dbReference type="InterPro" id="IPR018389">
    <property type="entry name" value="DctP_fam"/>
</dbReference>
<organism evidence="6 7">
    <name type="scientific">Jiella avicenniae</name>
    <dbReference type="NCBI Taxonomy" id="2907202"/>
    <lineage>
        <taxon>Bacteria</taxon>
        <taxon>Pseudomonadati</taxon>
        <taxon>Pseudomonadota</taxon>
        <taxon>Alphaproteobacteria</taxon>
        <taxon>Hyphomicrobiales</taxon>
        <taxon>Aurantimonadaceae</taxon>
        <taxon>Jiella</taxon>
    </lineage>
</organism>
<dbReference type="Pfam" id="PF03480">
    <property type="entry name" value="DctP"/>
    <property type="match status" value="1"/>
</dbReference>
<name>A0A9X1TD26_9HYPH</name>
<evidence type="ECO:0000256" key="3">
    <source>
        <dbReference type="ARBA" id="ARBA00022448"/>
    </source>
</evidence>
<reference evidence="6" key="1">
    <citation type="submission" date="2022-01" db="EMBL/GenBank/DDBJ databases">
        <title>Jiella avicenniae sp. nov., a novel endophytic bacterium isolated from bark of Avicennia marina.</title>
        <authorList>
            <person name="Tuo L."/>
        </authorList>
    </citation>
    <scope>NUCLEOTIDE SEQUENCE</scope>
    <source>
        <strain evidence="6">CBK1P-4</strain>
    </source>
</reference>
<dbReference type="CDD" id="cd13603">
    <property type="entry name" value="PBP2_TRAP_Siap_TeaA_like"/>
    <property type="match status" value="1"/>
</dbReference>
<dbReference type="InterPro" id="IPR004682">
    <property type="entry name" value="TRAP_DctP"/>
</dbReference>
<keyword evidence="3" id="KW-0813">Transport</keyword>